<dbReference type="Gene3D" id="1.20.120.330">
    <property type="entry name" value="Nucleotidyltransferases domain 2"/>
    <property type="match status" value="1"/>
</dbReference>
<sequence>MSPPDKGRLPASPEEWVTHARSDLTLAQIGRDSSKVLHEQICFHAQQAAEKAIKAVLLFYKVDFPLTHDLEELVDILDKNGISIPKEILDAGILTPYAVEARYPGYWDEITEHDVDDALQLAEKIVIWAGKCIKKN</sequence>
<accession>A0A1V6M3P4</accession>
<evidence type="ECO:0000313" key="3">
    <source>
        <dbReference type="Proteomes" id="UP000242219"/>
    </source>
</evidence>
<proteinExistence type="predicted"/>
<protein>
    <recommendedName>
        <fullName evidence="1">HEPN domain-containing protein</fullName>
    </recommendedName>
</protein>
<feature type="domain" description="HEPN" evidence="1">
    <location>
        <begin position="19"/>
        <end position="125"/>
    </location>
</feature>
<dbReference type="PROSITE" id="PS50910">
    <property type="entry name" value="HEPN"/>
    <property type="match status" value="1"/>
</dbReference>
<keyword evidence="3" id="KW-1185">Reference proteome</keyword>
<organism evidence="2 3">
    <name type="scientific">Candidatus Brocadia sapporoensis</name>
    <dbReference type="NCBI Taxonomy" id="392547"/>
    <lineage>
        <taxon>Bacteria</taxon>
        <taxon>Pseudomonadati</taxon>
        <taxon>Planctomycetota</taxon>
        <taxon>Candidatus Brocadiia</taxon>
        <taxon>Candidatus Brocadiales</taxon>
        <taxon>Candidatus Brocadiaceae</taxon>
        <taxon>Candidatus Brocadia</taxon>
    </lineage>
</organism>
<dbReference type="AlphaFoldDB" id="A0A1V6M3P4"/>
<comment type="caution">
    <text evidence="2">The sequence shown here is derived from an EMBL/GenBank/DDBJ whole genome shotgun (WGS) entry which is preliminary data.</text>
</comment>
<name>A0A1V6M3P4_9BACT</name>
<dbReference type="SUPFAM" id="SSF81593">
    <property type="entry name" value="Nucleotidyltransferase substrate binding subunit/domain"/>
    <property type="match status" value="1"/>
</dbReference>
<reference evidence="2 3" key="1">
    <citation type="journal article" date="2016" name="Genome Announc.">
        <title>Draft Genome Sequence of the Anaerobic Ammonium-Oxidizing Bacterium 'Candidatus Brocadia sp. 40'.</title>
        <authorList>
            <person name="Ali M."/>
            <person name="Haroon M.F."/>
            <person name="Narita Y."/>
            <person name="Zhang L."/>
            <person name="Rangel Shaw D."/>
            <person name="Okabe S."/>
            <person name="Saikaly P.E."/>
        </authorList>
    </citation>
    <scope>NUCLEOTIDE SEQUENCE [LARGE SCALE GENOMIC DNA]</scope>
    <source>
        <strain evidence="2 3">40</strain>
    </source>
</reference>
<dbReference type="Pfam" id="PF05168">
    <property type="entry name" value="HEPN"/>
    <property type="match status" value="1"/>
</dbReference>
<dbReference type="EMBL" id="MJUW02000005">
    <property type="protein sequence ID" value="OQD47021.1"/>
    <property type="molecule type" value="Genomic_DNA"/>
</dbReference>
<dbReference type="RefSeq" id="WP_070065820.1">
    <property type="nucleotide sequence ID" value="NZ_MJUW02000005.1"/>
</dbReference>
<evidence type="ECO:0000313" key="2">
    <source>
        <dbReference type="EMBL" id="OQD47021.1"/>
    </source>
</evidence>
<dbReference type="InterPro" id="IPR007842">
    <property type="entry name" value="HEPN_dom"/>
</dbReference>
<gene>
    <name evidence="2" type="ORF">BIY37_00110</name>
</gene>
<dbReference type="Proteomes" id="UP000242219">
    <property type="component" value="Unassembled WGS sequence"/>
</dbReference>
<evidence type="ECO:0000259" key="1">
    <source>
        <dbReference type="PROSITE" id="PS50910"/>
    </source>
</evidence>
<dbReference type="SMART" id="SM00748">
    <property type="entry name" value="HEPN"/>
    <property type="match status" value="1"/>
</dbReference>